<dbReference type="EMBL" id="LAZR01025750">
    <property type="protein sequence ID" value="KKL70919.1"/>
    <property type="molecule type" value="Genomic_DNA"/>
</dbReference>
<organism evidence="1">
    <name type="scientific">marine sediment metagenome</name>
    <dbReference type="NCBI Taxonomy" id="412755"/>
    <lineage>
        <taxon>unclassified sequences</taxon>
        <taxon>metagenomes</taxon>
        <taxon>ecological metagenomes</taxon>
    </lineage>
</organism>
<accession>A0A0F9EAC7</accession>
<comment type="caution">
    <text evidence="1">The sequence shown here is derived from an EMBL/GenBank/DDBJ whole genome shotgun (WGS) entry which is preliminary data.</text>
</comment>
<name>A0A0F9EAC7_9ZZZZ</name>
<evidence type="ECO:0000313" key="1">
    <source>
        <dbReference type="EMBL" id="KKL70919.1"/>
    </source>
</evidence>
<gene>
    <name evidence="1" type="ORF">LCGC14_2100120</name>
</gene>
<proteinExistence type="predicted"/>
<sequence>MTHEQRLTKAIEKAHKIKPFFCLGYESKELIERSKNWIIDEPEEFYIIIFSYGFAKAFWGEEKVCCYCGGGYDDYPCRICEISSERDIFKWQYHQHQMLNEIQEGRNPLKYLEKFL</sequence>
<dbReference type="AlphaFoldDB" id="A0A0F9EAC7"/>
<reference evidence="1" key="1">
    <citation type="journal article" date="2015" name="Nature">
        <title>Complex archaea that bridge the gap between prokaryotes and eukaryotes.</title>
        <authorList>
            <person name="Spang A."/>
            <person name="Saw J.H."/>
            <person name="Jorgensen S.L."/>
            <person name="Zaremba-Niedzwiedzka K."/>
            <person name="Martijn J."/>
            <person name="Lind A.E."/>
            <person name="van Eijk R."/>
            <person name="Schleper C."/>
            <person name="Guy L."/>
            <person name="Ettema T.J."/>
        </authorList>
    </citation>
    <scope>NUCLEOTIDE SEQUENCE</scope>
</reference>
<protein>
    <submittedName>
        <fullName evidence="1">Uncharacterized protein</fullName>
    </submittedName>
</protein>